<evidence type="ECO:0000313" key="3">
    <source>
        <dbReference type="Proteomes" id="UP000886885"/>
    </source>
</evidence>
<evidence type="ECO:0000313" key="2">
    <source>
        <dbReference type="EMBL" id="KAG6744089.1"/>
    </source>
</evidence>
<reference evidence="2" key="1">
    <citation type="journal article" date="2020" name="bioRxiv">
        <title>Hybrid origin of Populus tomentosa Carr. identified through genome sequencing and phylogenomic analysis.</title>
        <authorList>
            <person name="An X."/>
            <person name="Gao K."/>
            <person name="Chen Z."/>
            <person name="Li J."/>
            <person name="Yang X."/>
            <person name="Yang X."/>
            <person name="Zhou J."/>
            <person name="Guo T."/>
            <person name="Zhao T."/>
            <person name="Huang S."/>
            <person name="Miao D."/>
            <person name="Khan W.U."/>
            <person name="Rao P."/>
            <person name="Ye M."/>
            <person name="Lei B."/>
            <person name="Liao W."/>
            <person name="Wang J."/>
            <person name="Ji L."/>
            <person name="Li Y."/>
            <person name="Guo B."/>
            <person name="Mustafa N.S."/>
            <person name="Li S."/>
            <person name="Yun Q."/>
            <person name="Keller S.R."/>
            <person name="Mao J."/>
            <person name="Zhang R."/>
            <person name="Strauss S.H."/>
        </authorList>
    </citation>
    <scope>NUCLEOTIDE SEQUENCE</scope>
    <source>
        <strain evidence="2">GM15</strain>
        <tissue evidence="2">Leaf</tissue>
    </source>
</reference>
<evidence type="ECO:0000256" key="1">
    <source>
        <dbReference type="SAM" id="SignalP"/>
    </source>
</evidence>
<gene>
    <name evidence="2" type="ORF">POTOM_052798</name>
</gene>
<sequence length="163" mass="18054">MWQLLFTALVAGSTAFIAKHIFTNHYSQIEKCEEEENLQECTPAATALFDSSRVTDELWGRLSSKDNDGDRSLFGWGLGAGIMYMMSTGKAEIMVNRTNMVDRESSGMKMCGLPIADDVEYLSSVLTEEPEPAVLEMDQLEAGLESELCKNFPGPALKLLDMK</sequence>
<comment type="caution">
    <text evidence="2">The sequence shown here is derived from an EMBL/GenBank/DDBJ whole genome shotgun (WGS) entry which is preliminary data.</text>
</comment>
<feature type="signal peptide" evidence="1">
    <location>
        <begin position="1"/>
        <end position="15"/>
    </location>
</feature>
<name>A0A8X7Y4T9_POPTO</name>
<accession>A0A8X7Y4T9</accession>
<dbReference type="AlphaFoldDB" id="A0A8X7Y4T9"/>
<protein>
    <submittedName>
        <fullName evidence="2">Uncharacterized protein</fullName>
    </submittedName>
</protein>
<dbReference type="EMBL" id="JAAWWB010000032">
    <property type="protein sequence ID" value="KAG6744089.1"/>
    <property type="molecule type" value="Genomic_DNA"/>
</dbReference>
<organism evidence="2 3">
    <name type="scientific">Populus tomentosa</name>
    <name type="common">Chinese white poplar</name>
    <dbReference type="NCBI Taxonomy" id="118781"/>
    <lineage>
        <taxon>Eukaryota</taxon>
        <taxon>Viridiplantae</taxon>
        <taxon>Streptophyta</taxon>
        <taxon>Embryophyta</taxon>
        <taxon>Tracheophyta</taxon>
        <taxon>Spermatophyta</taxon>
        <taxon>Magnoliopsida</taxon>
        <taxon>eudicotyledons</taxon>
        <taxon>Gunneridae</taxon>
        <taxon>Pentapetalae</taxon>
        <taxon>rosids</taxon>
        <taxon>fabids</taxon>
        <taxon>Malpighiales</taxon>
        <taxon>Salicaceae</taxon>
        <taxon>Saliceae</taxon>
        <taxon>Populus</taxon>
    </lineage>
</organism>
<dbReference type="Proteomes" id="UP000886885">
    <property type="component" value="Chromosome 16D"/>
</dbReference>
<dbReference type="OrthoDB" id="1820601at2759"/>
<feature type="chain" id="PRO_5036451317" evidence="1">
    <location>
        <begin position="16"/>
        <end position="163"/>
    </location>
</feature>
<keyword evidence="1" id="KW-0732">Signal</keyword>
<proteinExistence type="predicted"/>
<keyword evidence="3" id="KW-1185">Reference proteome</keyword>